<dbReference type="InterPro" id="IPR050627">
    <property type="entry name" value="Nitroreductase/BluB"/>
</dbReference>
<protein>
    <submittedName>
        <fullName evidence="5">Nitroreductase</fullName>
    </submittedName>
</protein>
<evidence type="ECO:0000313" key="5">
    <source>
        <dbReference type="EMBL" id="MDR7348349.1"/>
    </source>
</evidence>
<evidence type="ECO:0000256" key="3">
    <source>
        <dbReference type="ARBA" id="ARBA00023002"/>
    </source>
</evidence>
<dbReference type="RefSeq" id="WP_310175457.1">
    <property type="nucleotide sequence ID" value="NZ_BAABHE010000002.1"/>
</dbReference>
<reference evidence="5 6" key="1">
    <citation type="submission" date="2023-07" db="EMBL/GenBank/DDBJ databases">
        <title>Sequencing the genomes of 1000 actinobacteria strains.</title>
        <authorList>
            <person name="Klenk H.-P."/>
        </authorList>
    </citation>
    <scope>NUCLEOTIDE SEQUENCE [LARGE SCALE GENOMIC DNA]</scope>
    <source>
        <strain evidence="5 6">DSM 22966</strain>
    </source>
</reference>
<proteinExistence type="predicted"/>
<dbReference type="Pfam" id="PF00881">
    <property type="entry name" value="Nitroreductase"/>
    <property type="match status" value="1"/>
</dbReference>
<accession>A0ABU2B5T3</accession>
<evidence type="ECO:0000259" key="4">
    <source>
        <dbReference type="Pfam" id="PF00881"/>
    </source>
</evidence>
<sequence length="242" mass="26813">MTSSQPEQSATGVLSTPFSDLMHARYSVRHFTDEPVTEEQLTAVLEVAQRTPSWSNTQTWQVHVLTGEVLTEVGNRLRTEVTKRTPEKITGPDLALPKRFNDLELQRRRVTGYGRYASLSIDRDDHVARFEAALDNYDFFGAPVGLVITSNREVGPYGWVDTGSYIASLQYAAWEFGLGACALGSIGMHADLIHRYLGLDDQVDVVAGMALGHPDHAAPGNSYRTERAPLSEVVTQVERLHD</sequence>
<evidence type="ECO:0000313" key="6">
    <source>
        <dbReference type="Proteomes" id="UP001183794"/>
    </source>
</evidence>
<dbReference type="PANTHER" id="PTHR23026:SF90">
    <property type="entry name" value="IODOTYROSINE DEIODINASE 1"/>
    <property type="match status" value="1"/>
</dbReference>
<dbReference type="InterPro" id="IPR029479">
    <property type="entry name" value="Nitroreductase"/>
</dbReference>
<organism evidence="5 6">
    <name type="scientific">Enteractinococcus fodinae</name>
    <dbReference type="NCBI Taxonomy" id="684663"/>
    <lineage>
        <taxon>Bacteria</taxon>
        <taxon>Bacillati</taxon>
        <taxon>Actinomycetota</taxon>
        <taxon>Actinomycetes</taxon>
        <taxon>Micrococcales</taxon>
        <taxon>Micrococcaceae</taxon>
    </lineage>
</organism>
<dbReference type="Proteomes" id="UP001183794">
    <property type="component" value="Unassembled WGS sequence"/>
</dbReference>
<keyword evidence="2" id="KW-0288">FMN</keyword>
<keyword evidence="1" id="KW-0285">Flavoprotein</keyword>
<dbReference type="Gene3D" id="3.40.109.10">
    <property type="entry name" value="NADH Oxidase"/>
    <property type="match status" value="1"/>
</dbReference>
<name>A0ABU2B5T3_9MICC</name>
<dbReference type="InterPro" id="IPR000415">
    <property type="entry name" value="Nitroreductase-like"/>
</dbReference>
<keyword evidence="3" id="KW-0560">Oxidoreductase</keyword>
<dbReference type="SUPFAM" id="SSF55469">
    <property type="entry name" value="FMN-dependent nitroreductase-like"/>
    <property type="match status" value="1"/>
</dbReference>
<dbReference type="EMBL" id="JAVDYJ010000001">
    <property type="protein sequence ID" value="MDR7348349.1"/>
    <property type="molecule type" value="Genomic_DNA"/>
</dbReference>
<feature type="domain" description="Nitroreductase" evidence="4">
    <location>
        <begin position="24"/>
        <end position="213"/>
    </location>
</feature>
<gene>
    <name evidence="5" type="ORF">J2S62_002606</name>
</gene>
<evidence type="ECO:0000256" key="1">
    <source>
        <dbReference type="ARBA" id="ARBA00022630"/>
    </source>
</evidence>
<dbReference type="PANTHER" id="PTHR23026">
    <property type="entry name" value="NADPH NITROREDUCTASE"/>
    <property type="match status" value="1"/>
</dbReference>
<dbReference type="CDD" id="cd02136">
    <property type="entry name" value="PnbA_NfnB-like"/>
    <property type="match status" value="1"/>
</dbReference>
<comment type="caution">
    <text evidence="5">The sequence shown here is derived from an EMBL/GenBank/DDBJ whole genome shotgun (WGS) entry which is preliminary data.</text>
</comment>
<evidence type="ECO:0000256" key="2">
    <source>
        <dbReference type="ARBA" id="ARBA00022643"/>
    </source>
</evidence>
<keyword evidence="6" id="KW-1185">Reference proteome</keyword>